<dbReference type="InterPro" id="IPR050712">
    <property type="entry name" value="NAD(P)H-dep_reductase"/>
</dbReference>
<feature type="domain" description="NADPH-dependent FMN reductase-like" evidence="1">
    <location>
        <begin position="3"/>
        <end position="126"/>
    </location>
</feature>
<dbReference type="RefSeq" id="WP_264138594.1">
    <property type="nucleotide sequence ID" value="NZ_JAOYOD010000001.1"/>
</dbReference>
<organism evidence="2 3">
    <name type="scientific">Reichenbachiella ulvae</name>
    <dbReference type="NCBI Taxonomy" id="2980104"/>
    <lineage>
        <taxon>Bacteria</taxon>
        <taxon>Pseudomonadati</taxon>
        <taxon>Bacteroidota</taxon>
        <taxon>Cytophagia</taxon>
        <taxon>Cytophagales</taxon>
        <taxon>Reichenbachiellaceae</taxon>
        <taxon>Reichenbachiella</taxon>
    </lineage>
</organism>
<evidence type="ECO:0000313" key="2">
    <source>
        <dbReference type="EMBL" id="MCV9387776.1"/>
    </source>
</evidence>
<comment type="caution">
    <text evidence="2">The sequence shown here is derived from an EMBL/GenBank/DDBJ whole genome shotgun (WGS) entry which is preliminary data.</text>
</comment>
<gene>
    <name evidence="2" type="ORF">N7U62_13925</name>
</gene>
<evidence type="ECO:0000313" key="3">
    <source>
        <dbReference type="Proteomes" id="UP001300692"/>
    </source>
</evidence>
<evidence type="ECO:0000259" key="1">
    <source>
        <dbReference type="Pfam" id="PF03358"/>
    </source>
</evidence>
<name>A0ABT3CVQ3_9BACT</name>
<protein>
    <submittedName>
        <fullName evidence="2">NAD(P)H-dependent oxidoreductase</fullName>
    </submittedName>
</protein>
<keyword evidence="3" id="KW-1185">Reference proteome</keyword>
<dbReference type="InterPro" id="IPR005025">
    <property type="entry name" value="FMN_Rdtase-like_dom"/>
</dbReference>
<dbReference type="Proteomes" id="UP001300692">
    <property type="component" value="Unassembled WGS sequence"/>
</dbReference>
<dbReference type="Gene3D" id="3.40.50.360">
    <property type="match status" value="1"/>
</dbReference>
<proteinExistence type="predicted"/>
<dbReference type="PANTHER" id="PTHR30543:SF21">
    <property type="entry name" value="NAD(P)H-DEPENDENT FMN REDUCTASE LOT6"/>
    <property type="match status" value="1"/>
</dbReference>
<dbReference type="EMBL" id="JAOYOD010000001">
    <property type="protein sequence ID" value="MCV9387776.1"/>
    <property type="molecule type" value="Genomic_DNA"/>
</dbReference>
<dbReference type="InterPro" id="IPR029039">
    <property type="entry name" value="Flavoprotein-like_sf"/>
</dbReference>
<dbReference type="Pfam" id="PF03358">
    <property type="entry name" value="FMN_red"/>
    <property type="match status" value="1"/>
</dbReference>
<accession>A0ABT3CVQ3</accession>
<reference evidence="2 3" key="1">
    <citation type="submission" date="2022-10" db="EMBL/GenBank/DDBJ databases">
        <title>Comparative genomics and taxonomic characterization of three novel marine species of genus Reichenbachiella exhibiting antioxidant and polysaccharide degradation activities.</title>
        <authorList>
            <person name="Muhammad N."/>
            <person name="Lee Y.-J."/>
            <person name="Ko J."/>
            <person name="Kim S.-G."/>
        </authorList>
    </citation>
    <scope>NUCLEOTIDE SEQUENCE [LARGE SCALE GENOMIC DNA]</scope>
    <source>
        <strain evidence="2 3">ABR2-5</strain>
    </source>
</reference>
<dbReference type="PANTHER" id="PTHR30543">
    <property type="entry name" value="CHROMATE REDUCTASE"/>
    <property type="match status" value="1"/>
</dbReference>
<dbReference type="SUPFAM" id="SSF52218">
    <property type="entry name" value="Flavoproteins"/>
    <property type="match status" value="1"/>
</dbReference>
<sequence>MKKIVAFGASNSSKSINRRFVSWAGKQVPEAELTVLDLNDYEMPIFSQDREKATGIPSEAIKFKDDFRDADGLMISFAEHNGNYTAAFKNIFDWASRVEPKTWLEKPMFLMATSDGARGAQTVLKIATTEFPFRGGEVTSSFSLPHFSDKFDDEEGIKDDELKAAFDKELKKFIGTI</sequence>